<evidence type="ECO:0000313" key="1">
    <source>
        <dbReference type="EMBL" id="JAH33025.1"/>
    </source>
</evidence>
<dbReference type="AlphaFoldDB" id="A0A0E9RXB7"/>
<organism evidence="1">
    <name type="scientific">Anguilla anguilla</name>
    <name type="common">European freshwater eel</name>
    <name type="synonym">Muraena anguilla</name>
    <dbReference type="NCBI Taxonomy" id="7936"/>
    <lineage>
        <taxon>Eukaryota</taxon>
        <taxon>Metazoa</taxon>
        <taxon>Chordata</taxon>
        <taxon>Craniata</taxon>
        <taxon>Vertebrata</taxon>
        <taxon>Euteleostomi</taxon>
        <taxon>Actinopterygii</taxon>
        <taxon>Neopterygii</taxon>
        <taxon>Teleostei</taxon>
        <taxon>Anguilliformes</taxon>
        <taxon>Anguillidae</taxon>
        <taxon>Anguilla</taxon>
    </lineage>
</organism>
<sequence length="33" mass="4108">MVWDIKNDDSNRDYPSKSQKRRYGYINFYKCSE</sequence>
<dbReference type="EMBL" id="GBXM01075552">
    <property type="protein sequence ID" value="JAH33025.1"/>
    <property type="molecule type" value="Transcribed_RNA"/>
</dbReference>
<proteinExistence type="predicted"/>
<accession>A0A0E9RXB7</accession>
<reference evidence="1" key="1">
    <citation type="submission" date="2014-11" db="EMBL/GenBank/DDBJ databases">
        <authorList>
            <person name="Amaro Gonzalez C."/>
        </authorList>
    </citation>
    <scope>NUCLEOTIDE SEQUENCE</scope>
</reference>
<reference evidence="1" key="2">
    <citation type="journal article" date="2015" name="Fish Shellfish Immunol.">
        <title>Early steps in the European eel (Anguilla anguilla)-Vibrio vulnificus interaction in the gills: Role of the RtxA13 toxin.</title>
        <authorList>
            <person name="Callol A."/>
            <person name="Pajuelo D."/>
            <person name="Ebbesson L."/>
            <person name="Teles M."/>
            <person name="MacKenzie S."/>
            <person name="Amaro C."/>
        </authorList>
    </citation>
    <scope>NUCLEOTIDE SEQUENCE</scope>
</reference>
<name>A0A0E9RXB7_ANGAN</name>
<protein>
    <submittedName>
        <fullName evidence="1">Uncharacterized protein</fullName>
    </submittedName>
</protein>